<dbReference type="Proteomes" id="UP000293519">
    <property type="component" value="Unassembled WGS sequence"/>
</dbReference>
<dbReference type="OrthoDB" id="9764271at2"/>
<accession>A0A4Q7LR86</accession>
<reference evidence="1 2" key="1">
    <citation type="journal article" date="2015" name="Stand. Genomic Sci.">
        <title>Genomic Encyclopedia of Bacterial and Archaeal Type Strains, Phase III: the genomes of soil and plant-associated and newly described type strains.</title>
        <authorList>
            <person name="Whitman W.B."/>
            <person name="Woyke T."/>
            <person name="Klenk H.P."/>
            <person name="Zhou Y."/>
            <person name="Lilburn T.G."/>
            <person name="Beck B.J."/>
            <person name="De Vos P."/>
            <person name="Vandamme P."/>
            <person name="Eisen J.A."/>
            <person name="Garrity G."/>
            <person name="Hugenholtz P."/>
            <person name="Kyrpides N.C."/>
        </authorList>
    </citation>
    <scope>NUCLEOTIDE SEQUENCE [LARGE SCALE GENOMIC DNA]</scope>
    <source>
        <strain evidence="1 2">CV2</strain>
    </source>
</reference>
<sequence length="688" mass="73022">MRKFVAMVAAIVVVAVGLIATEKPDVGFAADARLFDPNYIISDPAFFDGQAMSEGEIQAFLQTRIGSCSNTNCLNILRVDTQSRAANAMCNAYQGAAQEPVSRIIFKVQQSCGISAKVLLVTLEKEQSLVSHRSPTTARLDRAMGYACPDNTAIPGYCDPAYGGVYNQLYWAAWQFKRYGNPPGTSNYFTWFPVGTPSRVQYHPNTACGSGVLTIQNKATAALYYYTPYQPNAAAMANLYGIGDSCSAYGNRNFWRLYSDWFGSPTGPSLSPVGNWELATADVRALTVRGWLLDPETADPITIHAYVNGQWAGEHRADVPRSDVASAYPAYGPNHGFLVSIPLEAQAVSVEVCLYGINVGLGNNVYLGCRTVTKPGGPPFGNIESAILTDTDAFISGWSIDPDTIDPVQINVTVNGQAQPAVRAELNRPDVGRAYPPYGNQHGFSIAVPLAVGSAEVCLTAVNAGRGSDTAMGCRVVARASGSPTGNFESTATSPGSVRVQGWVLDPDTADGVDVHAYVDGRWAGSHRADRARNDVARAFPAYGASRGFDIVLPISGGQSSVCLYGINVRIGANSLLGCRIVTTPSGSPFGNLESATRDGGRATIGGWAIDPDTVSPIDIHVYVDGAWGGSYRASGTRADVARVYPAYGAEHGFSVSLPVPPSAREICAYGINTGAGFNNLIGCRRLP</sequence>
<protein>
    <submittedName>
        <fullName evidence="1">Uncharacterized protein</fullName>
    </submittedName>
</protein>
<gene>
    <name evidence="1" type="ORF">EV141_1117</name>
</gene>
<name>A0A4Q7LR86_9MICO</name>
<proteinExistence type="predicted"/>
<evidence type="ECO:0000313" key="2">
    <source>
        <dbReference type="Proteomes" id="UP000293519"/>
    </source>
</evidence>
<keyword evidence="2" id="KW-1185">Reference proteome</keyword>
<dbReference type="RefSeq" id="WP_130484979.1">
    <property type="nucleotide sequence ID" value="NZ_SGWW01000002.1"/>
</dbReference>
<organism evidence="1 2">
    <name type="scientific">Microcella putealis</name>
    <dbReference type="NCBI Taxonomy" id="337005"/>
    <lineage>
        <taxon>Bacteria</taxon>
        <taxon>Bacillati</taxon>
        <taxon>Actinomycetota</taxon>
        <taxon>Actinomycetes</taxon>
        <taxon>Micrococcales</taxon>
        <taxon>Microbacteriaceae</taxon>
        <taxon>Microcella</taxon>
    </lineage>
</organism>
<evidence type="ECO:0000313" key="1">
    <source>
        <dbReference type="EMBL" id="RZS57405.1"/>
    </source>
</evidence>
<comment type="caution">
    <text evidence="1">The sequence shown here is derived from an EMBL/GenBank/DDBJ whole genome shotgun (WGS) entry which is preliminary data.</text>
</comment>
<dbReference type="EMBL" id="SGWW01000002">
    <property type="protein sequence ID" value="RZS57405.1"/>
    <property type="molecule type" value="Genomic_DNA"/>
</dbReference>
<dbReference type="AlphaFoldDB" id="A0A4Q7LR86"/>